<keyword evidence="3" id="KW-0808">Transferase</keyword>
<feature type="domain" description="Glycosyltransferase subfamily 4-like N-terminal" evidence="2">
    <location>
        <begin position="13"/>
        <end position="200"/>
    </location>
</feature>
<dbReference type="Pfam" id="PF13439">
    <property type="entry name" value="Glyco_transf_4"/>
    <property type="match status" value="1"/>
</dbReference>
<dbReference type="PANTHER" id="PTHR45947">
    <property type="entry name" value="SULFOQUINOVOSYL TRANSFERASE SQD2"/>
    <property type="match status" value="1"/>
</dbReference>
<dbReference type="Proteomes" id="UP000474175">
    <property type="component" value="Unassembled WGS sequence"/>
</dbReference>
<feature type="domain" description="Glycosyl transferase family 1" evidence="1">
    <location>
        <begin position="207"/>
        <end position="345"/>
    </location>
</feature>
<accession>A0A6L9LFC0</accession>
<dbReference type="PANTHER" id="PTHR45947:SF13">
    <property type="entry name" value="TRANSFERASE"/>
    <property type="match status" value="1"/>
</dbReference>
<dbReference type="Pfam" id="PF00534">
    <property type="entry name" value="Glycos_transf_1"/>
    <property type="match status" value="1"/>
</dbReference>
<dbReference type="GO" id="GO:0016757">
    <property type="term" value="F:glycosyltransferase activity"/>
    <property type="evidence" value="ECO:0007669"/>
    <property type="project" value="InterPro"/>
</dbReference>
<dbReference type="InterPro" id="IPR050194">
    <property type="entry name" value="Glycosyltransferase_grp1"/>
</dbReference>
<keyword evidence="4" id="KW-1185">Reference proteome</keyword>
<dbReference type="InterPro" id="IPR028098">
    <property type="entry name" value="Glyco_trans_4-like_N"/>
</dbReference>
<dbReference type="CDD" id="cd03801">
    <property type="entry name" value="GT4_PimA-like"/>
    <property type="match status" value="1"/>
</dbReference>
<gene>
    <name evidence="3" type="ORF">GK108_22000</name>
</gene>
<evidence type="ECO:0000313" key="4">
    <source>
        <dbReference type="Proteomes" id="UP000474175"/>
    </source>
</evidence>
<evidence type="ECO:0000313" key="3">
    <source>
        <dbReference type="EMBL" id="NDU97573.1"/>
    </source>
</evidence>
<dbReference type="AlphaFoldDB" id="A0A6L9LFC0"/>
<dbReference type="RefSeq" id="WP_163953164.1">
    <property type="nucleotide sequence ID" value="NZ_JAAFZH010000012.1"/>
</dbReference>
<protein>
    <submittedName>
        <fullName evidence="3">Glycosyltransferase family 4 protein</fullName>
    </submittedName>
</protein>
<proteinExistence type="predicted"/>
<dbReference type="InterPro" id="IPR001296">
    <property type="entry name" value="Glyco_trans_1"/>
</dbReference>
<sequence>MKILTIHSFYQVSGGEDSVFKLEANLLRKGHSVKSLSFFNRPGFEGAIQFFISIWNPFSINSLKAVISDFHPDVIHIHNWHYASGPVIIRTLKKLGLPVVITLHNYRLLCPSGSLMDKGHLFINSLNANFPWESIRRRVFRDSYLMTFWLAFVIWFHKKIGTWNAVDKYIVLSAFAKHLYTSSTLNIDSSKFCIKPNFVDQGPIINKDRESFFLYVGRLSEEKGAEVLLAAFQNSDFQIKIAGDGPLAEKVKKASVDNNNIEYLGVLGKRDVLELMQQCSALIFPSIWYEGMPMVILEAFSLGTPVIASNFGAMSSLIQNGVNGLHFEVNMPEALLDILTEWKNYPLTVKQAFSHKALETYERNYTPEANYKMLIDIYQSVINNTIIEYEVECPA</sequence>
<reference evidence="3 4" key="1">
    <citation type="submission" date="2020-02" db="EMBL/GenBank/DDBJ databases">
        <title>Draft genome sequence of two Spirosoma agri KCTC 52727 and Spirosoma terrae KCTC 52035.</title>
        <authorList>
            <person name="Rojas J."/>
            <person name="Ambika Manirajan B."/>
            <person name="Suarez C."/>
            <person name="Ratering S."/>
            <person name="Schnell S."/>
        </authorList>
    </citation>
    <scope>NUCLEOTIDE SEQUENCE [LARGE SCALE GENOMIC DNA]</scope>
    <source>
        <strain evidence="3 4">KCTC 52035</strain>
    </source>
</reference>
<dbReference type="Gene3D" id="3.40.50.2000">
    <property type="entry name" value="Glycogen Phosphorylase B"/>
    <property type="match status" value="2"/>
</dbReference>
<dbReference type="EMBL" id="JAAFZH010000012">
    <property type="protein sequence ID" value="NDU97573.1"/>
    <property type="molecule type" value="Genomic_DNA"/>
</dbReference>
<comment type="caution">
    <text evidence="3">The sequence shown here is derived from an EMBL/GenBank/DDBJ whole genome shotgun (WGS) entry which is preliminary data.</text>
</comment>
<name>A0A6L9LFC0_9BACT</name>
<organism evidence="3 4">
    <name type="scientific">Spirosoma terrae</name>
    <dbReference type="NCBI Taxonomy" id="1968276"/>
    <lineage>
        <taxon>Bacteria</taxon>
        <taxon>Pseudomonadati</taxon>
        <taxon>Bacteroidota</taxon>
        <taxon>Cytophagia</taxon>
        <taxon>Cytophagales</taxon>
        <taxon>Cytophagaceae</taxon>
        <taxon>Spirosoma</taxon>
    </lineage>
</organism>
<dbReference type="SUPFAM" id="SSF53756">
    <property type="entry name" value="UDP-Glycosyltransferase/glycogen phosphorylase"/>
    <property type="match status" value="1"/>
</dbReference>
<evidence type="ECO:0000259" key="1">
    <source>
        <dbReference type="Pfam" id="PF00534"/>
    </source>
</evidence>
<evidence type="ECO:0000259" key="2">
    <source>
        <dbReference type="Pfam" id="PF13439"/>
    </source>
</evidence>